<evidence type="ECO:0000313" key="1">
    <source>
        <dbReference type="EMBL" id="GAG05029.1"/>
    </source>
</evidence>
<proteinExistence type="predicted"/>
<gene>
    <name evidence="1" type="ORF">S01H1_46075</name>
</gene>
<dbReference type="EMBL" id="BARS01029482">
    <property type="protein sequence ID" value="GAG05029.1"/>
    <property type="molecule type" value="Genomic_DNA"/>
</dbReference>
<dbReference type="AlphaFoldDB" id="X0UH42"/>
<protein>
    <submittedName>
        <fullName evidence="1">Uncharacterized protein</fullName>
    </submittedName>
</protein>
<feature type="non-terminal residue" evidence="1">
    <location>
        <position position="218"/>
    </location>
</feature>
<comment type="caution">
    <text evidence="1">The sequence shown here is derived from an EMBL/GenBank/DDBJ whole genome shotgun (WGS) entry which is preliminary data.</text>
</comment>
<reference evidence="1" key="1">
    <citation type="journal article" date="2014" name="Front. Microbiol.">
        <title>High frequency of phylogenetically diverse reductive dehalogenase-homologous genes in deep subseafloor sedimentary metagenomes.</title>
        <authorList>
            <person name="Kawai M."/>
            <person name="Futagami T."/>
            <person name="Toyoda A."/>
            <person name="Takaki Y."/>
            <person name="Nishi S."/>
            <person name="Hori S."/>
            <person name="Arai W."/>
            <person name="Tsubouchi T."/>
            <person name="Morono Y."/>
            <person name="Uchiyama I."/>
            <person name="Ito T."/>
            <person name="Fujiyama A."/>
            <person name="Inagaki F."/>
            <person name="Takami H."/>
        </authorList>
    </citation>
    <scope>NUCLEOTIDE SEQUENCE</scope>
    <source>
        <strain evidence="1">Expedition CK06-06</strain>
    </source>
</reference>
<name>X0UH42_9ZZZZ</name>
<accession>X0UH42</accession>
<organism evidence="1">
    <name type="scientific">marine sediment metagenome</name>
    <dbReference type="NCBI Taxonomy" id="412755"/>
    <lineage>
        <taxon>unclassified sequences</taxon>
        <taxon>metagenomes</taxon>
        <taxon>ecological metagenomes</taxon>
    </lineage>
</organism>
<sequence length="218" mass="25568">MNEKSKIIKIIQNENFDEENEVKLNNILSKLSIEELISLLGKDFKQFSQTHLKNRTQEKDPSTIKNSLFITNENLKQEVSNQINLLLDKLTYCTKAEIDFIEGKSLEILKNLISRAKIGEINITKKTRFEVIASSIIYTVLKSHKNMPKVNISKISGIPMYTISKYYSRHFKNFYTSENFDFSSYYGFSRIRDILCKYIFNRKNLDKNIILSLERDIL</sequence>